<dbReference type="PROSITE" id="PS01186">
    <property type="entry name" value="EGF_2"/>
    <property type="match status" value="1"/>
</dbReference>
<protein>
    <submittedName>
        <fullName evidence="12">Disintegrin domain-containing protein</fullName>
    </submittedName>
</protein>
<comment type="subcellular location">
    <subcellularLocation>
        <location evidence="1">Membrane</location>
        <topology evidence="1">Single-pass membrane protein</topology>
    </subcellularLocation>
</comment>
<evidence type="ECO:0000256" key="5">
    <source>
        <dbReference type="ARBA" id="ARBA00023157"/>
    </source>
</evidence>
<dbReference type="InterPro" id="IPR006586">
    <property type="entry name" value="ADAM_Cys-rich"/>
</dbReference>
<sequence>MLHRVAVLLCAVFSDIGKFQRSGVALLSDPWNAEMLDELKDVFEIIYPVRLSDGGFRGMDSKNNLAEGLECHSEQCSYYLHTTQGPFHLLLNVNHILIPLSARYEIHFDFDQAEHIWGSSLRSCYYQGEVVGQPNSRVALSTCKGLRGSIIIGNSTFLIVPLRSEDWCGNPHAFWRIQRNDQPSCGNEPFRGPMQICQGSSSQDSMGAANVETETKYVELNLLVDEDTVEWFNLSPEELIHFLLDSVNILDSFLQQVSVRVSLVHAELWEALNPIDVEKGRPYTLEKVLEYTSRVLDPVTYDVTLLFVVRDVNGSHMVSHPKSICTANAAGVIKIIEKFQPFRAALKMAHVIGHIMGMSHDDNVWEIERENISSIMRGQFKANYVTTKTAKIVYEYTDCARKDFLELLNTGQGHCLFNLPLQESDTTTCGDKVIDEGEQCDCGTAEECKAVDPCCVALTCKLRAGAQCSKGSCCENCKFASSETLCRPSVDALCDMPEYCGASSECPSDVHKRDASPCGRGSDGYCYEGRCQNADDHCREIWGTGASVASDICFRKLNTMGTTFGHCGFDNDGKPNVCSDEDSLCGILFCEGGPDAKDSPSFLKIHVSEDGTDFDCKALVDERFPLRSAVVRNGTKCGERKVCKGHRCIPLLQLPQNVNCPTNDASLVCSGHGTCTNLNTCFCDVGWSEYDCSRSLNEEQNLAVNFNAVETDGNLKQAKPFGVSDVTRLDGFTLIIITCCIHVTSFIALLLLSLWYRHHFFRMAETIVLSKTEGKYVDKRASAIVDQRKRLNSLMELRQEK</sequence>
<dbReference type="FunFam" id="4.10.70.10:FF:000003">
    <property type="entry name" value="Disintegrin and metalloproteinase domain-containing protein 17"/>
    <property type="match status" value="1"/>
</dbReference>
<dbReference type="PROSITE" id="PS50215">
    <property type="entry name" value="ADAM_MEPRO"/>
    <property type="match status" value="1"/>
</dbReference>
<dbReference type="GO" id="GO:0004222">
    <property type="term" value="F:metalloendopeptidase activity"/>
    <property type="evidence" value="ECO:0007669"/>
    <property type="project" value="InterPro"/>
</dbReference>
<dbReference type="InterPro" id="IPR000742">
    <property type="entry name" value="EGF"/>
</dbReference>
<evidence type="ECO:0000256" key="7">
    <source>
        <dbReference type="PROSITE-ProRule" id="PRU00276"/>
    </source>
</evidence>
<dbReference type="PANTHER" id="PTHR11905:SF248">
    <property type="entry name" value="DISINTEGRIN AND METALLOPROTEINASE DOMAIN-CONTAINING PROTEIN UNC-71"/>
    <property type="match status" value="1"/>
</dbReference>
<evidence type="ECO:0000256" key="8">
    <source>
        <dbReference type="SAM" id="Phobius"/>
    </source>
</evidence>
<evidence type="ECO:0000256" key="3">
    <source>
        <dbReference type="ARBA" id="ARBA00022989"/>
    </source>
</evidence>
<dbReference type="InterPro" id="IPR001590">
    <property type="entry name" value="Peptidase_M12B"/>
</dbReference>
<dbReference type="GO" id="GO:0046872">
    <property type="term" value="F:metal ion binding"/>
    <property type="evidence" value="ECO:0007669"/>
    <property type="project" value="UniProtKB-KW"/>
</dbReference>
<dbReference type="SMART" id="SM00050">
    <property type="entry name" value="DISIN"/>
    <property type="match status" value="1"/>
</dbReference>
<keyword evidence="3 8" id="KW-1133">Transmembrane helix</keyword>
<evidence type="ECO:0000313" key="12">
    <source>
        <dbReference type="WBParaSite" id="TMUE_2000008052.1"/>
    </source>
</evidence>
<dbReference type="GO" id="GO:0016020">
    <property type="term" value="C:membrane"/>
    <property type="evidence" value="ECO:0007669"/>
    <property type="project" value="UniProtKB-SubCell"/>
</dbReference>
<dbReference type="PROSITE" id="PS00427">
    <property type="entry name" value="DISINTEGRIN_1"/>
    <property type="match status" value="1"/>
</dbReference>
<evidence type="ECO:0000256" key="1">
    <source>
        <dbReference type="ARBA" id="ARBA00004167"/>
    </source>
</evidence>
<dbReference type="Pfam" id="PF01421">
    <property type="entry name" value="Reprolysin"/>
    <property type="match status" value="1"/>
</dbReference>
<proteinExistence type="predicted"/>
<evidence type="ECO:0000256" key="6">
    <source>
        <dbReference type="PROSITE-ProRule" id="PRU00068"/>
    </source>
</evidence>
<dbReference type="InterPro" id="IPR001762">
    <property type="entry name" value="Disintegrin_dom"/>
</dbReference>
<dbReference type="SUPFAM" id="SSF57552">
    <property type="entry name" value="Blood coagulation inhibitor (disintegrin)"/>
    <property type="match status" value="1"/>
</dbReference>
<reference evidence="12" key="1">
    <citation type="submission" date="2019-12" db="UniProtKB">
        <authorList>
            <consortium name="WormBaseParasite"/>
        </authorList>
    </citation>
    <scope>IDENTIFICATION</scope>
</reference>
<feature type="binding site" evidence="7">
    <location>
        <position position="360"/>
    </location>
    <ligand>
        <name>Zn(2+)</name>
        <dbReference type="ChEBI" id="CHEBI:29105"/>
        <note>catalytic</note>
    </ligand>
</feature>
<dbReference type="Gene3D" id="3.40.390.10">
    <property type="entry name" value="Collagenase (Catalytic Domain)"/>
    <property type="match status" value="1"/>
</dbReference>
<dbReference type="Pfam" id="PF08516">
    <property type="entry name" value="ADAM_CR"/>
    <property type="match status" value="1"/>
</dbReference>
<dbReference type="InterPro" id="IPR024079">
    <property type="entry name" value="MetalloPept_cat_dom_sf"/>
</dbReference>
<dbReference type="AlphaFoldDB" id="A0A5S6QMG5"/>
<dbReference type="SMART" id="SM00608">
    <property type="entry name" value="ACR"/>
    <property type="match status" value="1"/>
</dbReference>
<keyword evidence="4 8" id="KW-0472">Membrane</keyword>
<feature type="domain" description="Peptidase M12B" evidence="10">
    <location>
        <begin position="216"/>
        <end position="420"/>
    </location>
</feature>
<feature type="binding site" evidence="7">
    <location>
        <position position="350"/>
    </location>
    <ligand>
        <name>Zn(2+)</name>
        <dbReference type="ChEBI" id="CHEBI:29105"/>
        <note>catalytic</note>
    </ligand>
</feature>
<dbReference type="PROSITE" id="PS50214">
    <property type="entry name" value="DISINTEGRIN_2"/>
    <property type="match status" value="1"/>
</dbReference>
<keyword evidence="7" id="KW-0479">Metal-binding</keyword>
<name>A0A5S6QMG5_TRIMR</name>
<keyword evidence="2 8" id="KW-0812">Transmembrane</keyword>
<dbReference type="SUPFAM" id="SSF55486">
    <property type="entry name" value="Metalloproteases ('zincins'), catalytic domain"/>
    <property type="match status" value="1"/>
</dbReference>
<dbReference type="InterPro" id="IPR018358">
    <property type="entry name" value="Disintegrin_CS"/>
</dbReference>
<feature type="domain" description="Disintegrin" evidence="9">
    <location>
        <begin position="426"/>
        <end position="514"/>
    </location>
</feature>
<evidence type="ECO:0000259" key="9">
    <source>
        <dbReference type="PROSITE" id="PS50214"/>
    </source>
</evidence>
<feature type="transmembrane region" description="Helical" evidence="8">
    <location>
        <begin position="732"/>
        <end position="756"/>
    </location>
</feature>
<keyword evidence="5 6" id="KW-1015">Disulfide bond</keyword>
<dbReference type="STRING" id="70415.A0A5S6QMG5"/>
<dbReference type="Gene3D" id="4.10.70.10">
    <property type="entry name" value="Disintegrin domain"/>
    <property type="match status" value="1"/>
</dbReference>
<evidence type="ECO:0000256" key="4">
    <source>
        <dbReference type="ARBA" id="ARBA00023136"/>
    </source>
</evidence>
<feature type="binding site" evidence="7">
    <location>
        <position position="354"/>
    </location>
    <ligand>
        <name>Zn(2+)</name>
        <dbReference type="ChEBI" id="CHEBI:29105"/>
        <note>catalytic</note>
    </ligand>
</feature>
<dbReference type="WBParaSite" id="TMUE_2000008052.1">
    <property type="protein sequence ID" value="TMUE_2000008052.1"/>
    <property type="gene ID" value="WBGene00302654"/>
</dbReference>
<organism evidence="11 12">
    <name type="scientific">Trichuris muris</name>
    <name type="common">Mouse whipworm</name>
    <dbReference type="NCBI Taxonomy" id="70415"/>
    <lineage>
        <taxon>Eukaryota</taxon>
        <taxon>Metazoa</taxon>
        <taxon>Ecdysozoa</taxon>
        <taxon>Nematoda</taxon>
        <taxon>Enoplea</taxon>
        <taxon>Dorylaimia</taxon>
        <taxon>Trichinellida</taxon>
        <taxon>Trichuridae</taxon>
        <taxon>Trichuris</taxon>
    </lineage>
</organism>
<dbReference type="PANTHER" id="PTHR11905">
    <property type="entry name" value="ADAM A DISINTEGRIN AND METALLOPROTEASE DOMAIN"/>
    <property type="match status" value="1"/>
</dbReference>
<dbReference type="Gene3D" id="2.60.120.260">
    <property type="entry name" value="Galactose-binding domain-like"/>
    <property type="match status" value="1"/>
</dbReference>
<evidence type="ECO:0000259" key="10">
    <source>
        <dbReference type="PROSITE" id="PS50215"/>
    </source>
</evidence>
<dbReference type="Pfam" id="PF00200">
    <property type="entry name" value="Disintegrin"/>
    <property type="match status" value="1"/>
</dbReference>
<accession>A0A5S6QMG5</accession>
<comment type="caution">
    <text evidence="7">Lacks conserved residue(s) required for the propagation of feature annotation.</text>
</comment>
<evidence type="ECO:0000256" key="2">
    <source>
        <dbReference type="ARBA" id="ARBA00022692"/>
    </source>
</evidence>
<keyword evidence="7" id="KW-0862">Zinc</keyword>
<dbReference type="GO" id="GO:0006509">
    <property type="term" value="P:membrane protein ectodomain proteolysis"/>
    <property type="evidence" value="ECO:0007669"/>
    <property type="project" value="TreeGrafter"/>
</dbReference>
<feature type="disulfide bond" evidence="6">
    <location>
        <begin position="486"/>
        <end position="506"/>
    </location>
</feature>
<dbReference type="Proteomes" id="UP000046395">
    <property type="component" value="Unassembled WGS sequence"/>
</dbReference>
<evidence type="ECO:0000313" key="11">
    <source>
        <dbReference type="Proteomes" id="UP000046395"/>
    </source>
</evidence>
<keyword evidence="11" id="KW-1185">Reference proteome</keyword>
<dbReference type="InterPro" id="IPR036436">
    <property type="entry name" value="Disintegrin_dom_sf"/>
</dbReference>